<evidence type="ECO:0000256" key="3">
    <source>
        <dbReference type="ARBA" id="ARBA00022723"/>
    </source>
</evidence>
<dbReference type="GO" id="GO:0090729">
    <property type="term" value="F:toxin activity"/>
    <property type="evidence" value="ECO:0007669"/>
    <property type="project" value="UniProtKB-KW"/>
</dbReference>
<protein>
    <recommendedName>
        <fullName evidence="6">Ribonuclease VapC</fullName>
        <shortName evidence="6">RNase VapC</shortName>
        <ecNumber evidence="6">3.1.-.-</ecNumber>
    </recommendedName>
    <alternativeName>
        <fullName evidence="6">Toxin VapC</fullName>
    </alternativeName>
</protein>
<keyword evidence="4 6" id="KW-0378">Hydrolase</keyword>
<feature type="binding site" evidence="6">
    <location>
        <position position="11"/>
    </location>
    <ligand>
        <name>Mg(2+)</name>
        <dbReference type="ChEBI" id="CHEBI:18420"/>
    </ligand>
</feature>
<dbReference type="Pfam" id="PF01850">
    <property type="entry name" value="PIN"/>
    <property type="match status" value="1"/>
</dbReference>
<evidence type="ECO:0000313" key="8">
    <source>
        <dbReference type="EMBL" id="KAA0686672.1"/>
    </source>
</evidence>
<comment type="function">
    <text evidence="6">Toxic component of a toxin-antitoxin (TA) system. An RNase.</text>
</comment>
<organism evidence="8 9">
    <name type="scientific">Azospirillum brasilense</name>
    <dbReference type="NCBI Taxonomy" id="192"/>
    <lineage>
        <taxon>Bacteria</taxon>
        <taxon>Pseudomonadati</taxon>
        <taxon>Pseudomonadota</taxon>
        <taxon>Alphaproteobacteria</taxon>
        <taxon>Rhodospirillales</taxon>
        <taxon>Azospirillaceae</taxon>
        <taxon>Azospirillum</taxon>
    </lineage>
</organism>
<dbReference type="AlphaFoldDB" id="A0A6L3B2K5"/>
<comment type="caution">
    <text evidence="8">The sequence shown here is derived from an EMBL/GenBank/DDBJ whole genome shotgun (WGS) entry which is preliminary data.</text>
</comment>
<evidence type="ECO:0000256" key="4">
    <source>
        <dbReference type="ARBA" id="ARBA00022801"/>
    </source>
</evidence>
<dbReference type="PANTHER" id="PTHR35901">
    <property type="entry name" value="RIBONUCLEASE VAPC3"/>
    <property type="match status" value="1"/>
</dbReference>
<dbReference type="GO" id="GO:0004540">
    <property type="term" value="F:RNA nuclease activity"/>
    <property type="evidence" value="ECO:0007669"/>
    <property type="project" value="InterPro"/>
</dbReference>
<keyword evidence="6" id="KW-0800">Toxin</keyword>
<dbReference type="GO" id="GO:0000287">
    <property type="term" value="F:magnesium ion binding"/>
    <property type="evidence" value="ECO:0007669"/>
    <property type="project" value="UniProtKB-UniRule"/>
</dbReference>
<dbReference type="HAMAP" id="MF_00265">
    <property type="entry name" value="VapC_Nob1"/>
    <property type="match status" value="1"/>
</dbReference>
<evidence type="ECO:0000256" key="2">
    <source>
        <dbReference type="ARBA" id="ARBA00022722"/>
    </source>
</evidence>
<keyword evidence="3 6" id="KW-0479">Metal-binding</keyword>
<dbReference type="CDD" id="cd09873">
    <property type="entry name" value="PIN_Pae0151-like"/>
    <property type="match status" value="1"/>
</dbReference>
<feature type="binding site" evidence="6">
    <location>
        <position position="102"/>
    </location>
    <ligand>
        <name>Mg(2+)</name>
        <dbReference type="ChEBI" id="CHEBI:18420"/>
    </ligand>
</feature>
<dbReference type="Proteomes" id="UP000476837">
    <property type="component" value="Unassembled WGS sequence"/>
</dbReference>
<evidence type="ECO:0000256" key="5">
    <source>
        <dbReference type="ARBA" id="ARBA00022842"/>
    </source>
</evidence>
<accession>A0A6L3B2K5</accession>
<reference evidence="8 9" key="1">
    <citation type="submission" date="2018-07" db="EMBL/GenBank/DDBJ databases">
        <title>Genome sequence of Roseomonas fauriae ATCC 49958.</title>
        <authorList>
            <person name="Sant'Anna F.H."/>
            <person name="Baldani J.I."/>
            <person name="Zilli J.E."/>
            <person name="Reis V.M."/>
            <person name="Hartmann A."/>
            <person name="Cruz L."/>
            <person name="de Souza E.M."/>
            <person name="de Oliveira Pedrosa F."/>
            <person name="Passaglia L.M.P."/>
        </authorList>
    </citation>
    <scope>NUCLEOTIDE SEQUENCE [LARGE SCALE GENOMIC DNA]</scope>
    <source>
        <strain evidence="8 9">ATCC 49958</strain>
    </source>
</reference>
<evidence type="ECO:0000256" key="6">
    <source>
        <dbReference type="HAMAP-Rule" id="MF_00265"/>
    </source>
</evidence>
<dbReference type="Gene3D" id="3.40.50.1010">
    <property type="entry name" value="5'-nuclease"/>
    <property type="match status" value="1"/>
</dbReference>
<dbReference type="GO" id="GO:0016787">
    <property type="term" value="F:hydrolase activity"/>
    <property type="evidence" value="ECO:0007669"/>
    <property type="project" value="UniProtKB-KW"/>
</dbReference>
<name>A0A6L3B2K5_AZOBR</name>
<dbReference type="RefSeq" id="WP_149164522.1">
    <property type="nucleotide sequence ID" value="NZ_QOKV01000004.1"/>
</dbReference>
<dbReference type="InterPro" id="IPR002716">
    <property type="entry name" value="PIN_dom"/>
</dbReference>
<proteinExistence type="inferred from homology"/>
<evidence type="ECO:0000256" key="1">
    <source>
        <dbReference type="ARBA" id="ARBA00022649"/>
    </source>
</evidence>
<dbReference type="InterPro" id="IPR029060">
    <property type="entry name" value="PIN-like_dom_sf"/>
</dbReference>
<feature type="domain" description="PIN" evidence="7">
    <location>
        <begin position="8"/>
        <end position="127"/>
    </location>
</feature>
<comment type="cofactor">
    <cofactor evidence="6">
        <name>Mg(2+)</name>
        <dbReference type="ChEBI" id="CHEBI:18420"/>
    </cofactor>
</comment>
<comment type="similarity">
    <text evidence="6">Belongs to the PINc/VapC protein family.</text>
</comment>
<gene>
    <name evidence="6" type="primary">vapC</name>
    <name evidence="8" type="ORF">DS837_09460</name>
</gene>
<dbReference type="InterPro" id="IPR022907">
    <property type="entry name" value="VapC_family"/>
</dbReference>
<dbReference type="InterPro" id="IPR051619">
    <property type="entry name" value="TypeII_TA_RNase_PINc/VapC"/>
</dbReference>
<keyword evidence="2 6" id="KW-0540">Nuclease</keyword>
<dbReference type="EMBL" id="QOKV01000004">
    <property type="protein sequence ID" value="KAA0686672.1"/>
    <property type="molecule type" value="Genomic_DNA"/>
</dbReference>
<evidence type="ECO:0000313" key="9">
    <source>
        <dbReference type="Proteomes" id="UP000476837"/>
    </source>
</evidence>
<sequence length="144" mass="15569">MKRLPSSIVADASLVVKWVVAEEDSDKAKAVGLGRTLFAPDLLLVECANILWKHQRRGEIGQDTAMAALAVLRSGPFAWMRDFDLVDHACRLSAEVNHPVYDCLYLALARQTGVPVITADLRFAGVAQRFPALAGSVIALNALA</sequence>
<keyword evidence="5 6" id="KW-0460">Magnesium</keyword>
<dbReference type="InterPro" id="IPR044153">
    <property type="entry name" value="PIN_Pae0151-like"/>
</dbReference>
<dbReference type="SUPFAM" id="SSF88723">
    <property type="entry name" value="PIN domain-like"/>
    <property type="match status" value="1"/>
</dbReference>
<evidence type="ECO:0000259" key="7">
    <source>
        <dbReference type="Pfam" id="PF01850"/>
    </source>
</evidence>
<dbReference type="EC" id="3.1.-.-" evidence="6"/>
<keyword evidence="1 6" id="KW-1277">Toxin-antitoxin system</keyword>
<dbReference type="PANTHER" id="PTHR35901:SF1">
    <property type="entry name" value="EXONUCLEASE VAPC9"/>
    <property type="match status" value="1"/>
</dbReference>